<sequence length="268" mass="29064">MPGRFDKLHGRLTGRGSFTVVLGHGFGTDQTAWSGVRDWLDDHCRVVSFDFAGAGPDGEANYDPRRHTSIFGHADDLLDILGELKLGTCIYIGHSVGCMIGAAAAAGRAALFERLLFVGGSPRYLNDGDYHGGFEQPDLDGLYDGMAANFQAWAAGFVPLVVGVPDRAAISEFSRTLFLMRPDIALATARMIFQSDMRSVVRGLRNRAHIIQARRDIAVPPAVAGWLHAHIDGSTLDIVDAEGHLPHMTAPDRLIPLFERYLMPVGVG</sequence>
<protein>
    <submittedName>
        <fullName evidence="3">Sigma-B regulation protein RsbQ</fullName>
    </submittedName>
</protein>
<accession>A0ABU0FQV0</accession>
<dbReference type="RefSeq" id="WP_307436702.1">
    <property type="nucleotide sequence ID" value="NZ_JAUSVK010000001.1"/>
</dbReference>
<dbReference type="EMBL" id="JAUSVK010000001">
    <property type="protein sequence ID" value="MDQ0396435.1"/>
    <property type="molecule type" value="Genomic_DNA"/>
</dbReference>
<dbReference type="PANTHER" id="PTHR43039">
    <property type="entry name" value="ESTERASE-RELATED"/>
    <property type="match status" value="1"/>
</dbReference>
<organism evidence="3 4">
    <name type="scientific">Labrys monachus</name>
    <dbReference type="NCBI Taxonomy" id="217067"/>
    <lineage>
        <taxon>Bacteria</taxon>
        <taxon>Pseudomonadati</taxon>
        <taxon>Pseudomonadota</taxon>
        <taxon>Alphaproteobacteria</taxon>
        <taxon>Hyphomicrobiales</taxon>
        <taxon>Xanthobacteraceae</taxon>
        <taxon>Labrys</taxon>
    </lineage>
</organism>
<evidence type="ECO:0000259" key="2">
    <source>
        <dbReference type="Pfam" id="PF12697"/>
    </source>
</evidence>
<dbReference type="InterPro" id="IPR029058">
    <property type="entry name" value="AB_hydrolase_fold"/>
</dbReference>
<evidence type="ECO:0000313" key="3">
    <source>
        <dbReference type="EMBL" id="MDQ0396435.1"/>
    </source>
</evidence>
<reference evidence="3 4" key="1">
    <citation type="submission" date="2023-07" db="EMBL/GenBank/DDBJ databases">
        <title>Genomic Encyclopedia of Type Strains, Phase IV (KMG-IV): sequencing the most valuable type-strain genomes for metagenomic binning, comparative biology and taxonomic classification.</title>
        <authorList>
            <person name="Goeker M."/>
        </authorList>
    </citation>
    <scope>NUCLEOTIDE SEQUENCE [LARGE SCALE GENOMIC DNA]</scope>
    <source>
        <strain evidence="3 4">DSM 5896</strain>
    </source>
</reference>
<name>A0ABU0FQV0_9HYPH</name>
<evidence type="ECO:0000313" key="4">
    <source>
        <dbReference type="Proteomes" id="UP001237448"/>
    </source>
</evidence>
<keyword evidence="4" id="KW-1185">Reference proteome</keyword>
<comment type="similarity">
    <text evidence="1">Belongs to the AB hydrolase superfamily.</text>
</comment>
<gene>
    <name evidence="3" type="ORF">J3R73_006227</name>
</gene>
<evidence type="ECO:0000256" key="1">
    <source>
        <dbReference type="ARBA" id="ARBA00008645"/>
    </source>
</evidence>
<dbReference type="Gene3D" id="3.40.50.1820">
    <property type="entry name" value="alpha/beta hydrolase"/>
    <property type="match status" value="1"/>
</dbReference>
<dbReference type="InterPro" id="IPR000073">
    <property type="entry name" value="AB_hydrolase_1"/>
</dbReference>
<dbReference type="Proteomes" id="UP001237448">
    <property type="component" value="Unassembled WGS sequence"/>
</dbReference>
<dbReference type="Pfam" id="PF12697">
    <property type="entry name" value="Abhydrolase_6"/>
    <property type="match status" value="1"/>
</dbReference>
<proteinExistence type="inferred from homology"/>
<feature type="domain" description="AB hydrolase-1" evidence="2">
    <location>
        <begin position="20"/>
        <end position="255"/>
    </location>
</feature>
<comment type="caution">
    <text evidence="3">The sequence shown here is derived from an EMBL/GenBank/DDBJ whole genome shotgun (WGS) entry which is preliminary data.</text>
</comment>
<dbReference type="SUPFAM" id="SSF53474">
    <property type="entry name" value="alpha/beta-Hydrolases"/>
    <property type="match status" value="1"/>
</dbReference>